<comment type="caution">
    <text evidence="2">The sequence shown here is derived from an EMBL/GenBank/DDBJ whole genome shotgun (WGS) entry which is preliminary data.</text>
</comment>
<organism evidence="2 3">
    <name type="scientific">Galdieria partita</name>
    <dbReference type="NCBI Taxonomy" id="83374"/>
    <lineage>
        <taxon>Eukaryota</taxon>
        <taxon>Rhodophyta</taxon>
        <taxon>Bangiophyceae</taxon>
        <taxon>Galdieriales</taxon>
        <taxon>Galdieriaceae</taxon>
        <taxon>Galdieria</taxon>
    </lineage>
</organism>
<evidence type="ECO:0000313" key="2">
    <source>
        <dbReference type="EMBL" id="GJQ08953.1"/>
    </source>
</evidence>
<evidence type="ECO:0000313" key="3">
    <source>
        <dbReference type="Proteomes" id="UP001061958"/>
    </source>
</evidence>
<evidence type="ECO:0000256" key="1">
    <source>
        <dbReference type="SAM" id="MobiDB-lite"/>
    </source>
</evidence>
<keyword evidence="3" id="KW-1185">Reference proteome</keyword>
<sequence length="157" mass="18028">MMTDKWNSRFFCQGSFKRCYENGCQFIIPRQISELVLVRCPSSEPIEVFSHICVCMKKKCCFEEWIFQYLAKENRVEEGKRKENADPTGPKKKKQGNKCLGPSQASTGKVKKKIQKKINPTSNLKSEDNRVNKDAERNVGNSTLDNLLLLSRIASNF</sequence>
<dbReference type="AlphaFoldDB" id="A0A9C7PQU0"/>
<feature type="region of interest" description="Disordered" evidence="1">
    <location>
        <begin position="77"/>
        <end position="137"/>
    </location>
</feature>
<reference evidence="2" key="1">
    <citation type="journal article" date="2022" name="Proc. Natl. Acad. Sci. U.S.A.">
        <title>Life cycle and functional genomics of the unicellular red alga Galdieria for elucidating algal and plant evolution and industrial use.</title>
        <authorList>
            <person name="Hirooka S."/>
            <person name="Itabashi T."/>
            <person name="Ichinose T.M."/>
            <person name="Onuma R."/>
            <person name="Fujiwara T."/>
            <person name="Yamashita S."/>
            <person name="Jong L.W."/>
            <person name="Tomita R."/>
            <person name="Iwane A.H."/>
            <person name="Miyagishima S.Y."/>
        </authorList>
    </citation>
    <scope>NUCLEOTIDE SEQUENCE</scope>
    <source>
        <strain evidence="2">NBRC 102759</strain>
    </source>
</reference>
<protein>
    <submittedName>
        <fullName evidence="2">Uncharacterized protein</fullName>
    </submittedName>
</protein>
<proteinExistence type="predicted"/>
<feature type="compositionally biased region" description="Basic and acidic residues" evidence="1">
    <location>
        <begin position="125"/>
        <end position="137"/>
    </location>
</feature>
<reference evidence="2" key="2">
    <citation type="submission" date="2022-01" db="EMBL/GenBank/DDBJ databases">
        <authorList>
            <person name="Hirooka S."/>
            <person name="Miyagishima S.Y."/>
        </authorList>
    </citation>
    <scope>NUCLEOTIDE SEQUENCE</scope>
    <source>
        <strain evidence="2">NBRC 102759</strain>
    </source>
</reference>
<dbReference type="EMBL" id="BQMJ01000005">
    <property type="protein sequence ID" value="GJQ08953.1"/>
    <property type="molecule type" value="Genomic_DNA"/>
</dbReference>
<dbReference type="Proteomes" id="UP001061958">
    <property type="component" value="Unassembled WGS sequence"/>
</dbReference>
<name>A0A9C7PQU0_9RHOD</name>
<dbReference type="OrthoDB" id="10458772at2759"/>
<accession>A0A9C7PQU0</accession>
<gene>
    <name evidence="2" type="ORF">GpartN1_g744.t1</name>
</gene>